<reference evidence="1" key="2">
    <citation type="journal article" date="2015" name="Data Brief">
        <title>Shoot transcriptome of the giant reed, Arundo donax.</title>
        <authorList>
            <person name="Barrero R.A."/>
            <person name="Guerrero F.D."/>
            <person name="Moolhuijzen P."/>
            <person name="Goolsby J.A."/>
            <person name="Tidwell J."/>
            <person name="Bellgard S.E."/>
            <person name="Bellgard M.I."/>
        </authorList>
    </citation>
    <scope>NUCLEOTIDE SEQUENCE</scope>
    <source>
        <tissue evidence="1">Shoot tissue taken approximately 20 cm above the soil surface</tissue>
    </source>
</reference>
<accession>A0A0A8ZNB9</accession>
<proteinExistence type="predicted"/>
<dbReference type="AlphaFoldDB" id="A0A0A8ZNB9"/>
<organism evidence="1">
    <name type="scientific">Arundo donax</name>
    <name type="common">Giant reed</name>
    <name type="synonym">Donax arundinaceus</name>
    <dbReference type="NCBI Taxonomy" id="35708"/>
    <lineage>
        <taxon>Eukaryota</taxon>
        <taxon>Viridiplantae</taxon>
        <taxon>Streptophyta</taxon>
        <taxon>Embryophyta</taxon>
        <taxon>Tracheophyta</taxon>
        <taxon>Spermatophyta</taxon>
        <taxon>Magnoliopsida</taxon>
        <taxon>Liliopsida</taxon>
        <taxon>Poales</taxon>
        <taxon>Poaceae</taxon>
        <taxon>PACMAD clade</taxon>
        <taxon>Arundinoideae</taxon>
        <taxon>Arundineae</taxon>
        <taxon>Arundo</taxon>
    </lineage>
</organism>
<evidence type="ECO:0000313" key="1">
    <source>
        <dbReference type="EMBL" id="JAD40301.1"/>
    </source>
</evidence>
<reference evidence="1" key="1">
    <citation type="submission" date="2014-09" db="EMBL/GenBank/DDBJ databases">
        <authorList>
            <person name="Magalhaes I.L.F."/>
            <person name="Oliveira U."/>
            <person name="Santos F.R."/>
            <person name="Vidigal T.H.D.A."/>
            <person name="Brescovit A.D."/>
            <person name="Santos A.J."/>
        </authorList>
    </citation>
    <scope>NUCLEOTIDE SEQUENCE</scope>
    <source>
        <tissue evidence="1">Shoot tissue taken approximately 20 cm above the soil surface</tissue>
    </source>
</reference>
<name>A0A0A8ZNB9_ARUDO</name>
<dbReference type="EMBL" id="GBRH01257594">
    <property type="protein sequence ID" value="JAD40301.1"/>
    <property type="molecule type" value="Transcribed_RNA"/>
</dbReference>
<sequence length="75" mass="8708">MDRPVTLVHTIHTSYISTDHNHIPSNNLYRANNGDIHHSTSIMFLRMIKQQDLPIHNMVSGHVIYQLSRKDKCSK</sequence>
<protein>
    <submittedName>
        <fullName evidence="1">Uncharacterized protein</fullName>
    </submittedName>
</protein>